<accession>A0AAD2CWW4</accession>
<proteinExistence type="predicted"/>
<organism evidence="1 2">
    <name type="scientific">Euplotes crassus</name>
    <dbReference type="NCBI Taxonomy" id="5936"/>
    <lineage>
        <taxon>Eukaryota</taxon>
        <taxon>Sar</taxon>
        <taxon>Alveolata</taxon>
        <taxon>Ciliophora</taxon>
        <taxon>Intramacronucleata</taxon>
        <taxon>Spirotrichea</taxon>
        <taxon>Hypotrichia</taxon>
        <taxon>Euplotida</taxon>
        <taxon>Euplotidae</taxon>
        <taxon>Moneuplotes</taxon>
    </lineage>
</organism>
<reference evidence="1" key="1">
    <citation type="submission" date="2023-07" db="EMBL/GenBank/DDBJ databases">
        <authorList>
            <consortium name="AG Swart"/>
            <person name="Singh M."/>
            <person name="Singh A."/>
            <person name="Seah K."/>
            <person name="Emmerich C."/>
        </authorList>
    </citation>
    <scope>NUCLEOTIDE SEQUENCE</scope>
    <source>
        <strain evidence="1">DP1</strain>
    </source>
</reference>
<keyword evidence="2" id="KW-1185">Reference proteome</keyword>
<name>A0AAD2CWW4_EUPCR</name>
<evidence type="ECO:0000313" key="1">
    <source>
        <dbReference type="EMBL" id="CAI2373087.1"/>
    </source>
</evidence>
<sequence length="213" mass="24059">MLSRLTTLYHILACILQYCSEEFLKTRLDDLERVDDGIEWSPELVTRTCKHDLLHLDSVLGFIEIDDVSSVNEDMHYRGNTLPLDIQRLDIEIPADFSVRFVLTIGNIFVLWSISIESDDFVLFIAIIAKQSSNSYSDPILTDIKMVCTGCLHSSCVLQNVPSSGQALPNIQEVFLFLGSCSECHHSFSQQLESDPVCESFDQELGFCFQTGH</sequence>
<gene>
    <name evidence="1" type="ORF">ECRASSUSDP1_LOCUS14425</name>
</gene>
<dbReference type="Proteomes" id="UP001295684">
    <property type="component" value="Unassembled WGS sequence"/>
</dbReference>
<dbReference type="EMBL" id="CAMPGE010014414">
    <property type="protein sequence ID" value="CAI2373087.1"/>
    <property type="molecule type" value="Genomic_DNA"/>
</dbReference>
<evidence type="ECO:0000313" key="2">
    <source>
        <dbReference type="Proteomes" id="UP001295684"/>
    </source>
</evidence>
<protein>
    <submittedName>
        <fullName evidence="1">Uncharacterized protein</fullName>
    </submittedName>
</protein>
<comment type="caution">
    <text evidence="1">The sequence shown here is derived from an EMBL/GenBank/DDBJ whole genome shotgun (WGS) entry which is preliminary data.</text>
</comment>
<dbReference type="AlphaFoldDB" id="A0AAD2CWW4"/>